<keyword evidence="6 8" id="KW-0418">Kinase</keyword>
<dbReference type="PANTHER" id="PTHR43654:SF1">
    <property type="entry name" value="ISOPENTENYL PHOSPHATE KINASE"/>
    <property type="match status" value="1"/>
</dbReference>
<dbReference type="InterPro" id="IPR011529">
    <property type="entry name" value="Glu_5kinase"/>
</dbReference>
<comment type="caution">
    <text evidence="10">The sequence shown here is derived from an EMBL/GenBank/DDBJ whole genome shotgun (WGS) entry which is preliminary data.</text>
</comment>
<proteinExistence type="inferred from homology"/>
<evidence type="ECO:0000259" key="9">
    <source>
        <dbReference type="SMART" id="SM00359"/>
    </source>
</evidence>
<evidence type="ECO:0000256" key="8">
    <source>
        <dbReference type="HAMAP-Rule" id="MF_00456"/>
    </source>
</evidence>
<dbReference type="InterPro" id="IPR015947">
    <property type="entry name" value="PUA-like_sf"/>
</dbReference>
<dbReference type="PROSITE" id="PS00902">
    <property type="entry name" value="GLUTAMATE_5_KINASE"/>
    <property type="match status" value="1"/>
</dbReference>
<dbReference type="PROSITE" id="PS50890">
    <property type="entry name" value="PUA"/>
    <property type="match status" value="1"/>
</dbReference>
<dbReference type="PRINTS" id="PR00474">
    <property type="entry name" value="GLU5KINASE"/>
</dbReference>
<protein>
    <recommendedName>
        <fullName evidence="8">Glutamate 5-kinase</fullName>
        <ecNumber evidence="8">2.7.2.11</ecNumber>
    </recommendedName>
    <alternativeName>
        <fullName evidence="8">Gamma-glutamyl kinase</fullName>
        <shortName evidence="8">GK</shortName>
    </alternativeName>
</protein>
<feature type="binding site" evidence="8">
    <location>
        <begin position="218"/>
        <end position="224"/>
    </location>
    <ligand>
        <name>ATP</name>
        <dbReference type="ChEBI" id="CHEBI:30616"/>
    </ligand>
</feature>
<dbReference type="NCBIfam" id="TIGR01027">
    <property type="entry name" value="proB"/>
    <property type="match status" value="1"/>
</dbReference>
<dbReference type="InterPro" id="IPR001048">
    <property type="entry name" value="Asp/Glu/Uridylate_kinase"/>
</dbReference>
<dbReference type="Gene3D" id="2.30.130.10">
    <property type="entry name" value="PUA domain"/>
    <property type="match status" value="1"/>
</dbReference>
<dbReference type="InterPro" id="IPR019797">
    <property type="entry name" value="Glutamate_5-kinase_CS"/>
</dbReference>
<evidence type="ECO:0000256" key="3">
    <source>
        <dbReference type="ARBA" id="ARBA00022650"/>
    </source>
</evidence>
<reference evidence="11" key="1">
    <citation type="submission" date="2018-09" db="EMBL/GenBank/DDBJ databases">
        <authorList>
            <person name="Livingstone P.G."/>
            <person name="Whitworth D.E."/>
        </authorList>
    </citation>
    <scope>NUCLEOTIDE SEQUENCE [LARGE SCALE GENOMIC DNA]</scope>
    <source>
        <strain evidence="11">CA054A</strain>
    </source>
</reference>
<dbReference type="InterPro" id="IPR005715">
    <property type="entry name" value="Glu_5kinase/COase_Synthase"/>
</dbReference>
<name>A0A3A8I2U2_9BACT</name>
<dbReference type="OrthoDB" id="9804434at2"/>
<keyword evidence="7 8" id="KW-0067">ATP-binding</keyword>
<dbReference type="FunFam" id="2.30.130.10:FF:000007">
    <property type="entry name" value="Glutamate 5-kinase"/>
    <property type="match status" value="1"/>
</dbReference>
<dbReference type="EMBL" id="RAVZ01000386">
    <property type="protein sequence ID" value="RKG74020.1"/>
    <property type="molecule type" value="Genomic_DNA"/>
</dbReference>
<dbReference type="SUPFAM" id="SSF88697">
    <property type="entry name" value="PUA domain-like"/>
    <property type="match status" value="1"/>
</dbReference>
<feature type="binding site" evidence="8">
    <location>
        <begin position="176"/>
        <end position="177"/>
    </location>
    <ligand>
        <name>ATP</name>
        <dbReference type="ChEBI" id="CHEBI:30616"/>
    </ligand>
</feature>
<dbReference type="InterPro" id="IPR041739">
    <property type="entry name" value="G5K_ProB"/>
</dbReference>
<evidence type="ECO:0000256" key="6">
    <source>
        <dbReference type="ARBA" id="ARBA00022777"/>
    </source>
</evidence>
<dbReference type="InterPro" id="IPR002478">
    <property type="entry name" value="PUA"/>
</dbReference>
<comment type="subcellular location">
    <subcellularLocation>
        <location evidence="8">Cytoplasm</location>
    </subcellularLocation>
</comment>
<sequence length="375" mass="39653">MTDSARNALRGARRVVVKIGTNALTSATGRFNRAHFEALGQDLLWAAQGRELVVVSSGAIALGMERLGLPSRPRDIPGKQACAAVGQSRLMQAYEEAFSHASRAVAQVLLTHEDVQERRRYLNVKHTLDRLLAAGVVPVINENDTVSVDELKFGDNDTLASLVAGVVEADALVLLSDVEGLYTADPRRDADARLMPSVPGVTPEVLALAGDATSAVGTGGMASKVRAAARAAELGIPCVITSGAVPGRLRAVLLGEEVGTLFEPAGNRRSARTAWIAHALRPRGRLVVDAGAREAIVTGKRSLLPSGVKAVEGEFSRGDPVDLADATGTVFARGLSTYDASDLRRISGRRSADIEAVLGYRYLDEAVHRDDLAVL</sequence>
<dbReference type="PIRSF" id="PIRSF000729">
    <property type="entry name" value="GK"/>
    <property type="match status" value="1"/>
</dbReference>
<keyword evidence="11" id="KW-1185">Reference proteome</keyword>
<gene>
    <name evidence="8 10" type="primary">proB</name>
    <name evidence="10" type="ORF">D7V88_35490</name>
</gene>
<keyword evidence="2 8" id="KW-0028">Amino-acid biosynthesis</keyword>
<comment type="pathway">
    <text evidence="8">Amino-acid biosynthesis; L-proline biosynthesis; L-glutamate 5-semialdehyde from L-glutamate: step 1/2.</text>
</comment>
<dbReference type="Proteomes" id="UP000268094">
    <property type="component" value="Unassembled WGS sequence"/>
</dbReference>
<dbReference type="CDD" id="cd04242">
    <property type="entry name" value="AAK_G5K_ProB"/>
    <property type="match status" value="1"/>
</dbReference>
<feature type="binding site" evidence="8">
    <location>
        <position position="18"/>
    </location>
    <ligand>
        <name>ATP</name>
        <dbReference type="ChEBI" id="CHEBI:30616"/>
    </ligand>
</feature>
<comment type="catalytic activity">
    <reaction evidence="8">
        <text>L-glutamate + ATP = L-glutamyl 5-phosphate + ADP</text>
        <dbReference type="Rhea" id="RHEA:14877"/>
        <dbReference type="ChEBI" id="CHEBI:29985"/>
        <dbReference type="ChEBI" id="CHEBI:30616"/>
        <dbReference type="ChEBI" id="CHEBI:58274"/>
        <dbReference type="ChEBI" id="CHEBI:456216"/>
        <dbReference type="EC" id="2.7.2.11"/>
    </reaction>
</comment>
<evidence type="ECO:0000256" key="2">
    <source>
        <dbReference type="ARBA" id="ARBA00022605"/>
    </source>
</evidence>
<keyword evidence="4 8" id="KW-0808">Transferase</keyword>
<evidence type="ECO:0000313" key="11">
    <source>
        <dbReference type="Proteomes" id="UP000268094"/>
    </source>
</evidence>
<keyword evidence="5 8" id="KW-0547">Nucleotide-binding</keyword>
<dbReference type="SUPFAM" id="SSF53633">
    <property type="entry name" value="Carbamate kinase-like"/>
    <property type="match status" value="1"/>
</dbReference>
<accession>A0A3A8I2U2</accession>
<dbReference type="InterPro" id="IPR001057">
    <property type="entry name" value="Glu/AcGlu_kinase"/>
</dbReference>
<keyword evidence="1 8" id="KW-0963">Cytoplasm</keyword>
<evidence type="ECO:0000256" key="5">
    <source>
        <dbReference type="ARBA" id="ARBA00022741"/>
    </source>
</evidence>
<keyword evidence="3 8" id="KW-0641">Proline biosynthesis</keyword>
<dbReference type="CDD" id="cd21157">
    <property type="entry name" value="PUA_G5K"/>
    <property type="match status" value="1"/>
</dbReference>
<feature type="binding site" evidence="8">
    <location>
        <position position="144"/>
    </location>
    <ligand>
        <name>substrate</name>
    </ligand>
</feature>
<dbReference type="PANTHER" id="PTHR43654">
    <property type="entry name" value="GLUTAMATE 5-KINASE"/>
    <property type="match status" value="1"/>
</dbReference>
<feature type="binding site" evidence="8">
    <location>
        <position position="156"/>
    </location>
    <ligand>
        <name>substrate</name>
    </ligand>
</feature>
<dbReference type="Gene3D" id="3.40.1160.10">
    <property type="entry name" value="Acetylglutamate kinase-like"/>
    <property type="match status" value="1"/>
</dbReference>
<dbReference type="FunFam" id="3.40.1160.10:FF:000018">
    <property type="entry name" value="Glutamate 5-kinase"/>
    <property type="match status" value="1"/>
</dbReference>
<comment type="function">
    <text evidence="8">Catalyzes the transfer of a phosphate group to glutamate to form L-glutamate 5-phosphate.</text>
</comment>
<dbReference type="InterPro" id="IPR036393">
    <property type="entry name" value="AceGlu_kinase-like_sf"/>
</dbReference>
<dbReference type="HAMAP" id="MF_00456">
    <property type="entry name" value="ProB"/>
    <property type="match status" value="1"/>
</dbReference>
<dbReference type="AlphaFoldDB" id="A0A3A8I2U2"/>
<dbReference type="RefSeq" id="WP_120545025.1">
    <property type="nucleotide sequence ID" value="NZ_RAVZ01000386.1"/>
</dbReference>
<comment type="similarity">
    <text evidence="8">Belongs to the glutamate 5-kinase family.</text>
</comment>
<evidence type="ECO:0000256" key="7">
    <source>
        <dbReference type="ARBA" id="ARBA00022840"/>
    </source>
</evidence>
<dbReference type="GO" id="GO:0003723">
    <property type="term" value="F:RNA binding"/>
    <property type="evidence" value="ECO:0007669"/>
    <property type="project" value="InterPro"/>
</dbReference>
<feature type="binding site" evidence="8">
    <location>
        <position position="57"/>
    </location>
    <ligand>
        <name>substrate</name>
    </ligand>
</feature>
<dbReference type="GO" id="GO:0055129">
    <property type="term" value="P:L-proline biosynthetic process"/>
    <property type="evidence" value="ECO:0007669"/>
    <property type="project" value="UniProtKB-UniRule"/>
</dbReference>
<dbReference type="GO" id="GO:0005524">
    <property type="term" value="F:ATP binding"/>
    <property type="evidence" value="ECO:0007669"/>
    <property type="project" value="UniProtKB-KW"/>
</dbReference>
<dbReference type="InterPro" id="IPR036974">
    <property type="entry name" value="PUA_sf"/>
</dbReference>
<evidence type="ECO:0000313" key="10">
    <source>
        <dbReference type="EMBL" id="RKG74020.1"/>
    </source>
</evidence>
<dbReference type="GO" id="GO:0004349">
    <property type="term" value="F:glutamate 5-kinase activity"/>
    <property type="evidence" value="ECO:0007669"/>
    <property type="project" value="UniProtKB-UniRule"/>
</dbReference>
<evidence type="ECO:0000256" key="4">
    <source>
        <dbReference type="ARBA" id="ARBA00022679"/>
    </source>
</evidence>
<dbReference type="EC" id="2.7.2.11" evidence="8"/>
<feature type="domain" description="PUA" evidence="9">
    <location>
        <begin position="284"/>
        <end position="367"/>
    </location>
</feature>
<dbReference type="UniPathway" id="UPA00098">
    <property type="reaction ID" value="UER00359"/>
</dbReference>
<dbReference type="Pfam" id="PF00696">
    <property type="entry name" value="AA_kinase"/>
    <property type="match status" value="1"/>
</dbReference>
<dbReference type="GO" id="GO:0005829">
    <property type="term" value="C:cytosol"/>
    <property type="evidence" value="ECO:0007669"/>
    <property type="project" value="TreeGrafter"/>
</dbReference>
<evidence type="ECO:0000256" key="1">
    <source>
        <dbReference type="ARBA" id="ARBA00022490"/>
    </source>
</evidence>
<organism evidence="10 11">
    <name type="scientific">Corallococcus terminator</name>
    <dbReference type="NCBI Taxonomy" id="2316733"/>
    <lineage>
        <taxon>Bacteria</taxon>
        <taxon>Pseudomonadati</taxon>
        <taxon>Myxococcota</taxon>
        <taxon>Myxococcia</taxon>
        <taxon>Myxococcales</taxon>
        <taxon>Cystobacterineae</taxon>
        <taxon>Myxococcaceae</taxon>
        <taxon>Corallococcus</taxon>
    </lineage>
</organism>
<dbReference type="SMART" id="SM00359">
    <property type="entry name" value="PUA"/>
    <property type="match status" value="1"/>
</dbReference>
<dbReference type="Pfam" id="PF01472">
    <property type="entry name" value="PUA"/>
    <property type="match status" value="1"/>
</dbReference>